<dbReference type="InterPro" id="IPR036867">
    <property type="entry name" value="R3H_dom_sf"/>
</dbReference>
<feature type="compositionally biased region" description="Basic residues" evidence="2">
    <location>
        <begin position="944"/>
        <end position="953"/>
    </location>
</feature>
<accession>A0A7L3U238</accession>
<dbReference type="Proteomes" id="UP000535478">
    <property type="component" value="Unassembled WGS sequence"/>
</dbReference>
<feature type="compositionally biased region" description="Polar residues" evidence="2">
    <location>
        <begin position="360"/>
        <end position="369"/>
    </location>
</feature>
<feature type="region of interest" description="Disordered" evidence="2">
    <location>
        <begin position="931"/>
        <end position="961"/>
    </location>
</feature>
<feature type="compositionally biased region" description="Polar residues" evidence="2">
    <location>
        <begin position="848"/>
        <end position="875"/>
    </location>
</feature>
<evidence type="ECO:0000259" key="4">
    <source>
        <dbReference type="PROSITE" id="PS51673"/>
    </source>
</evidence>
<feature type="region of interest" description="Disordered" evidence="2">
    <location>
        <begin position="1"/>
        <end position="74"/>
    </location>
</feature>
<feature type="domain" description="SUZ" evidence="4">
    <location>
        <begin position="232"/>
        <end position="302"/>
    </location>
</feature>
<dbReference type="InterPro" id="IPR024771">
    <property type="entry name" value="SUZ"/>
</dbReference>
<feature type="region of interest" description="Disordered" evidence="2">
    <location>
        <begin position="386"/>
        <end position="445"/>
    </location>
</feature>
<feature type="region of interest" description="Disordered" evidence="2">
    <location>
        <begin position="316"/>
        <end position="369"/>
    </location>
</feature>
<dbReference type="GO" id="GO:0003676">
    <property type="term" value="F:nucleic acid binding"/>
    <property type="evidence" value="ECO:0007669"/>
    <property type="project" value="UniProtKB-UniRule"/>
</dbReference>
<feature type="compositionally biased region" description="Low complexity" evidence="2">
    <location>
        <begin position="388"/>
        <end position="424"/>
    </location>
</feature>
<feature type="domain" description="R3H" evidence="3">
    <location>
        <begin position="168"/>
        <end position="231"/>
    </location>
</feature>
<evidence type="ECO:0000259" key="3">
    <source>
        <dbReference type="PROSITE" id="PS51061"/>
    </source>
</evidence>
<dbReference type="PROSITE" id="PS51061">
    <property type="entry name" value="R3H"/>
    <property type="match status" value="1"/>
</dbReference>
<dbReference type="Pfam" id="PF12752">
    <property type="entry name" value="SUZ"/>
    <property type="match status" value="1"/>
</dbReference>
<feature type="compositionally biased region" description="Polar residues" evidence="2">
    <location>
        <begin position="820"/>
        <end position="837"/>
    </location>
</feature>
<dbReference type="FunFam" id="3.30.1370.50:FF:000001">
    <property type="entry name" value="R3H domain-containing protein 2 isoform 1"/>
    <property type="match status" value="1"/>
</dbReference>
<dbReference type="InterPro" id="IPR051937">
    <property type="entry name" value="R3H_domain_containing"/>
</dbReference>
<dbReference type="SMART" id="SM00393">
    <property type="entry name" value="R3H"/>
    <property type="match status" value="1"/>
</dbReference>
<feature type="compositionally biased region" description="Polar residues" evidence="2">
    <location>
        <begin position="32"/>
        <end position="41"/>
    </location>
</feature>
<evidence type="ECO:0000256" key="2">
    <source>
        <dbReference type="SAM" id="MobiDB-lite"/>
    </source>
</evidence>
<feature type="compositionally biased region" description="Pro residues" evidence="2">
    <location>
        <begin position="519"/>
        <end position="529"/>
    </location>
</feature>
<dbReference type="PANTHER" id="PTHR15672:SF12">
    <property type="entry name" value="R3H DOMAIN-CONTAINING PROTEIN 1"/>
    <property type="match status" value="1"/>
</dbReference>
<feature type="region of interest" description="Disordered" evidence="2">
    <location>
        <begin position="771"/>
        <end position="881"/>
    </location>
</feature>
<sequence>MRMSDILTVKDENDAMKGSEAEFNDTDPVENLTKSGSQEQIQVEKDENCPDSKNNMPRPVQSFGQTAKRSKSNTKLKLVRSLAVCEEYPPPPTAEISQDLQEKIQIQLSQSFEKEEKPAKDETEKEKSSDKLSRKILSRDSSQEYTDSTGIDLHEFLVNTLKNNPRDRMMLLKLEQEILDFIGNNEVPRKKFPPMTSYHRMLLHRVAAYFGLEHNVDQSGKAVIINKTSNTRIPDQKFCEHIKDEKSDDFQKRYILKRDNSSLDKDDNQMRIRLKDDRRSKSIEEREEEYQRARERIFAQDSLCSQENYFIDKRIQEEETNSTQQRRQILRINKDTSGRSANSHQSSTENEMKYCEPRPWSSTDSDSSIRNLKPAVTKASSFSGISVLTRGDSSGSSKSTGRLSKTGSESSSSVGSSTGSLSHTQQPLPVPALSQPSHGTPAVYPTVSTSNSLSFDGGISGQVAPTSTSFFLLPLEAAGIPPGSVLINPQTGQPFLNPDGTPVVYNPPAPQQPVRTQVPGPPQQPPLPAAPQQQPAANHILSQQDNLGSQFSHMSLARQPPADAAEPHAAMFQSTVVLQPPQQPGFIIAAAPPPPPSGQPVSAPGYSTSSHPVNQQVLQQQGYMQQPVPQMPACYCAPNQYPHSSQQYRPVSVHYNTQQNQPLAQPGQQTGYQVLPNQQQNYQGLVGVQQSQNQNLVSGQHNNVGNQIQGVIVPYPSVPSYQVSVPQGSQAVPQQTYQQPVIIPSQSNHGLPTTGMPVYYSVIPSGQQNNLSSSVGYLQPPGSEQIQFPRTSSPCNSQQLQGQQCAASPPGGGVVMMQLNIPNNPQPRNHSPPQWKQNKYYCDHQRGQKSTELSTLDSAAQHSPQLGSPVTSPAQSPAPAQLSNMKNIRPTLTPLSIVSQFSRPFVPGQGDARYPLLGQPLQYNPPSLLRGQVTSQQCQPGNRHGNRGKKPAKKAASADLGAGESVVGKVLEITELPEGITRMEAEKLFGELLKVGAKIRWLRDSQCLQTQQQHHRRYCGSGDGSVNTETSKPSDLASTYTVLATFPTMSAAQNALKKQSSTSVNKFRLRTSKKHYDFHVLERASSQ</sequence>
<dbReference type="PANTHER" id="PTHR15672">
    <property type="entry name" value="CAMP-REGULATED PHOSPHOPROTEIN 21 RELATED R3H DOMAIN CONTAINING PROTEIN"/>
    <property type="match status" value="1"/>
</dbReference>
<protein>
    <submittedName>
        <fullName evidence="5">R3HD1 protein</fullName>
    </submittedName>
</protein>
<evidence type="ECO:0000313" key="6">
    <source>
        <dbReference type="Proteomes" id="UP000535478"/>
    </source>
</evidence>
<dbReference type="SUPFAM" id="SSF82708">
    <property type="entry name" value="R3H domain"/>
    <property type="match status" value="1"/>
</dbReference>
<proteinExistence type="predicted"/>
<dbReference type="AlphaFoldDB" id="A0A7L3U238"/>
<comment type="caution">
    <text evidence="5">The sequence shown here is derived from an EMBL/GenBank/DDBJ whole genome shotgun (WGS) entry which is preliminary data.</text>
</comment>
<feature type="non-terminal residue" evidence="5">
    <location>
        <position position="1"/>
    </location>
</feature>
<feature type="region of interest" description="Disordered" evidence="2">
    <location>
        <begin position="111"/>
        <end position="144"/>
    </location>
</feature>
<feature type="non-terminal residue" evidence="5">
    <location>
        <position position="1087"/>
    </location>
</feature>
<evidence type="ECO:0000256" key="1">
    <source>
        <dbReference type="ARBA" id="ARBA00022553"/>
    </source>
</evidence>
<dbReference type="EMBL" id="VZUE01000095">
    <property type="protein sequence ID" value="NXV45859.1"/>
    <property type="molecule type" value="Genomic_DNA"/>
</dbReference>
<evidence type="ECO:0000313" key="5">
    <source>
        <dbReference type="EMBL" id="NXV45859.1"/>
    </source>
</evidence>
<organism evidence="5 6">
    <name type="scientific">Uria aalge</name>
    <name type="common">Common mure</name>
    <name type="synonym">Colymbus aalge</name>
    <dbReference type="NCBI Taxonomy" id="13746"/>
    <lineage>
        <taxon>Eukaryota</taxon>
        <taxon>Metazoa</taxon>
        <taxon>Chordata</taxon>
        <taxon>Craniata</taxon>
        <taxon>Vertebrata</taxon>
        <taxon>Euteleostomi</taxon>
        <taxon>Archelosauria</taxon>
        <taxon>Archosauria</taxon>
        <taxon>Dinosauria</taxon>
        <taxon>Saurischia</taxon>
        <taxon>Theropoda</taxon>
        <taxon>Coelurosauria</taxon>
        <taxon>Aves</taxon>
        <taxon>Neognathae</taxon>
        <taxon>Neoaves</taxon>
        <taxon>Charadriiformes</taxon>
        <taxon>Alcidae</taxon>
        <taxon>Uria</taxon>
    </lineage>
</organism>
<feature type="region of interest" description="Disordered" evidence="2">
    <location>
        <begin position="489"/>
        <end position="537"/>
    </location>
</feature>
<feature type="compositionally biased region" description="Basic and acidic residues" evidence="2">
    <location>
        <begin position="8"/>
        <end position="20"/>
    </location>
</feature>
<reference evidence="5 6" key="1">
    <citation type="submission" date="2019-09" db="EMBL/GenBank/DDBJ databases">
        <title>Bird 10,000 Genomes (B10K) Project - Family phase.</title>
        <authorList>
            <person name="Zhang G."/>
        </authorList>
    </citation>
    <scope>NUCLEOTIDE SEQUENCE [LARGE SCALE GENOMIC DNA]</scope>
    <source>
        <strain evidence="5">OUT-0019</strain>
        <tissue evidence="5">Blood</tissue>
    </source>
</reference>
<feature type="compositionally biased region" description="Polar residues" evidence="2">
    <location>
        <begin position="338"/>
        <end position="349"/>
    </location>
</feature>
<dbReference type="CDD" id="cd02642">
    <property type="entry name" value="R3H_encore_like"/>
    <property type="match status" value="1"/>
</dbReference>
<keyword evidence="1" id="KW-0597">Phosphoprotein</keyword>
<dbReference type="InterPro" id="IPR001374">
    <property type="entry name" value="R3H_dom"/>
</dbReference>
<feature type="compositionally biased region" description="Polar residues" evidence="2">
    <location>
        <begin position="771"/>
        <end position="806"/>
    </location>
</feature>
<dbReference type="Pfam" id="PF01424">
    <property type="entry name" value="R3H"/>
    <property type="match status" value="1"/>
</dbReference>
<feature type="compositionally biased region" description="Basic and acidic residues" evidence="2">
    <location>
        <begin position="112"/>
        <end position="142"/>
    </location>
</feature>
<keyword evidence="6" id="KW-1185">Reference proteome</keyword>
<name>A0A7L3U238_URIAL</name>
<gene>
    <name evidence="5" type="primary">R3hdm1</name>
    <name evidence="5" type="ORF">URIAAL_R11042</name>
</gene>
<dbReference type="PROSITE" id="PS51673">
    <property type="entry name" value="SUZ"/>
    <property type="match status" value="1"/>
</dbReference>
<dbReference type="Gene3D" id="3.30.1370.50">
    <property type="entry name" value="R3H-like domain"/>
    <property type="match status" value="1"/>
</dbReference>